<organism evidence="3 4">
    <name type="scientific">Escallonia rubra</name>
    <dbReference type="NCBI Taxonomy" id="112253"/>
    <lineage>
        <taxon>Eukaryota</taxon>
        <taxon>Viridiplantae</taxon>
        <taxon>Streptophyta</taxon>
        <taxon>Embryophyta</taxon>
        <taxon>Tracheophyta</taxon>
        <taxon>Spermatophyta</taxon>
        <taxon>Magnoliopsida</taxon>
        <taxon>eudicotyledons</taxon>
        <taxon>Gunneridae</taxon>
        <taxon>Pentapetalae</taxon>
        <taxon>asterids</taxon>
        <taxon>campanulids</taxon>
        <taxon>Escalloniales</taxon>
        <taxon>Escalloniaceae</taxon>
        <taxon>Escallonia</taxon>
    </lineage>
</organism>
<dbReference type="GO" id="GO:0005634">
    <property type="term" value="C:nucleus"/>
    <property type="evidence" value="ECO:0007669"/>
    <property type="project" value="InterPro"/>
</dbReference>
<dbReference type="InterPro" id="IPR006957">
    <property type="entry name" value="EIN3"/>
</dbReference>
<keyword evidence="4" id="KW-1185">Reference proteome</keyword>
<evidence type="ECO:0000313" key="3">
    <source>
        <dbReference type="EMBL" id="KAK2989256.1"/>
    </source>
</evidence>
<accession>A0AA88RTR4</accession>
<sequence length="102" mass="11267">MLMVVILILTGIGMWVLRGLGERGVRKKTTRFLGSIGTSDNLWAWWKEKVKFDRNGLAVIAKYQADNSVPGKFEDCTAVASTPHTLQELQDTTLGSLLSALM</sequence>
<dbReference type="GO" id="GO:0003700">
    <property type="term" value="F:DNA-binding transcription factor activity"/>
    <property type="evidence" value="ECO:0007669"/>
    <property type="project" value="InterPro"/>
</dbReference>
<dbReference type="PANTHER" id="PTHR33305">
    <property type="entry name" value="ETHYLENE INSENSITIVE 3-LIKE 2 PROTEIN"/>
    <property type="match status" value="1"/>
</dbReference>
<dbReference type="AlphaFoldDB" id="A0AA88RTR4"/>
<comment type="caution">
    <text evidence="3">The sequence shown here is derived from an EMBL/GenBank/DDBJ whole genome shotgun (WGS) entry which is preliminary data.</text>
</comment>
<proteinExistence type="predicted"/>
<reference evidence="3" key="1">
    <citation type="submission" date="2022-12" db="EMBL/GenBank/DDBJ databases">
        <title>Draft genome assemblies for two species of Escallonia (Escalloniales).</title>
        <authorList>
            <person name="Chanderbali A."/>
            <person name="Dervinis C."/>
            <person name="Anghel I."/>
            <person name="Soltis D."/>
            <person name="Soltis P."/>
            <person name="Zapata F."/>
        </authorList>
    </citation>
    <scope>NUCLEOTIDE SEQUENCE</scope>
    <source>
        <strain evidence="3">UCBG92.1500</strain>
        <tissue evidence="3">Leaf</tissue>
    </source>
</reference>
<evidence type="ECO:0000259" key="2">
    <source>
        <dbReference type="Pfam" id="PF04873"/>
    </source>
</evidence>
<protein>
    <recommendedName>
        <fullName evidence="2">Ethylene insensitive 3-like DNA-binding domain-containing protein</fullName>
    </recommendedName>
</protein>
<dbReference type="InterPro" id="IPR047091">
    <property type="entry name" value="EIN3-like_DNA-bd"/>
</dbReference>
<feature type="domain" description="Ethylene insensitive 3-like DNA-binding" evidence="2">
    <location>
        <begin position="37"/>
        <end position="102"/>
    </location>
</feature>
<evidence type="ECO:0000256" key="1">
    <source>
        <dbReference type="SAM" id="SignalP"/>
    </source>
</evidence>
<feature type="chain" id="PRO_5041736121" description="Ethylene insensitive 3-like DNA-binding domain-containing protein" evidence="1">
    <location>
        <begin position="22"/>
        <end position="102"/>
    </location>
</feature>
<dbReference type="PANTHER" id="PTHR33305:SF53">
    <property type="entry name" value="ETHYLENE INSENSITIVE 3-LIKE 1 PROTEIN"/>
    <property type="match status" value="1"/>
</dbReference>
<keyword evidence="1" id="KW-0732">Signal</keyword>
<dbReference type="Pfam" id="PF04873">
    <property type="entry name" value="EIN3_DNA-bd"/>
    <property type="match status" value="1"/>
</dbReference>
<dbReference type="GO" id="GO:0003677">
    <property type="term" value="F:DNA binding"/>
    <property type="evidence" value="ECO:0007669"/>
    <property type="project" value="TreeGrafter"/>
</dbReference>
<dbReference type="EMBL" id="JAVXUO010000770">
    <property type="protein sequence ID" value="KAK2989256.1"/>
    <property type="molecule type" value="Genomic_DNA"/>
</dbReference>
<evidence type="ECO:0000313" key="4">
    <source>
        <dbReference type="Proteomes" id="UP001187471"/>
    </source>
</evidence>
<gene>
    <name evidence="3" type="ORF">RJ640_031008</name>
</gene>
<feature type="signal peptide" evidence="1">
    <location>
        <begin position="1"/>
        <end position="21"/>
    </location>
</feature>
<name>A0AA88RTR4_9ASTE</name>
<dbReference type="Proteomes" id="UP001187471">
    <property type="component" value="Unassembled WGS sequence"/>
</dbReference>